<dbReference type="AlphaFoldDB" id="A0A6B3BQ24"/>
<keyword evidence="2 3" id="KW-0802">TPR repeat</keyword>
<comment type="caution">
    <text evidence="5">The sequence shown here is derived from an EMBL/GenBank/DDBJ whole genome shotgun (WGS) entry which is preliminary data.</text>
</comment>
<feature type="repeat" description="TPR" evidence="3">
    <location>
        <begin position="611"/>
        <end position="644"/>
    </location>
</feature>
<feature type="repeat" description="TPR" evidence="3">
    <location>
        <begin position="849"/>
        <end position="882"/>
    </location>
</feature>
<dbReference type="InterPro" id="IPR011990">
    <property type="entry name" value="TPR-like_helical_dom_sf"/>
</dbReference>
<feature type="repeat" description="TPR" evidence="3">
    <location>
        <begin position="645"/>
        <end position="678"/>
    </location>
</feature>
<dbReference type="Pfam" id="PF13432">
    <property type="entry name" value="TPR_16"/>
    <property type="match status" value="2"/>
</dbReference>
<dbReference type="SUPFAM" id="SSF52540">
    <property type="entry name" value="P-loop containing nucleoside triphosphate hydrolases"/>
    <property type="match status" value="1"/>
</dbReference>
<feature type="repeat" description="TPR" evidence="3">
    <location>
        <begin position="577"/>
        <end position="610"/>
    </location>
</feature>
<feature type="repeat" description="TPR" evidence="3">
    <location>
        <begin position="747"/>
        <end position="780"/>
    </location>
</feature>
<dbReference type="RefSeq" id="WP_164313901.1">
    <property type="nucleotide sequence ID" value="NZ_JAAGLU010000008.1"/>
</dbReference>
<dbReference type="InterPro" id="IPR050498">
    <property type="entry name" value="Ycf3"/>
</dbReference>
<dbReference type="SUPFAM" id="SSF48452">
    <property type="entry name" value="TPR-like"/>
    <property type="match status" value="2"/>
</dbReference>
<dbReference type="GO" id="GO:0046813">
    <property type="term" value="P:receptor-mediated virion attachment to host cell"/>
    <property type="evidence" value="ECO:0007669"/>
    <property type="project" value="TreeGrafter"/>
</dbReference>
<dbReference type="Pfam" id="PF13414">
    <property type="entry name" value="TPR_11"/>
    <property type="match status" value="1"/>
</dbReference>
<dbReference type="SMART" id="SM00028">
    <property type="entry name" value="TPR"/>
    <property type="match status" value="10"/>
</dbReference>
<evidence type="ECO:0000256" key="1">
    <source>
        <dbReference type="ARBA" id="ARBA00022737"/>
    </source>
</evidence>
<dbReference type="PANTHER" id="PTHR44858:SF1">
    <property type="entry name" value="UDP-N-ACETYLGLUCOSAMINE--PEPTIDE N-ACETYLGLUCOSAMINYLTRANSFERASE SPINDLY-RELATED"/>
    <property type="match status" value="1"/>
</dbReference>
<accession>A0A6B3BQ24</accession>
<dbReference type="PANTHER" id="PTHR44858">
    <property type="entry name" value="TETRATRICOPEPTIDE REPEAT PROTEIN 6"/>
    <property type="match status" value="1"/>
</dbReference>
<dbReference type="Pfam" id="PF07719">
    <property type="entry name" value="TPR_2"/>
    <property type="match status" value="1"/>
</dbReference>
<evidence type="ECO:0000256" key="2">
    <source>
        <dbReference type="ARBA" id="ARBA00022803"/>
    </source>
</evidence>
<dbReference type="InterPro" id="IPR027417">
    <property type="entry name" value="P-loop_NTPase"/>
</dbReference>
<feature type="compositionally biased region" description="Polar residues" evidence="4">
    <location>
        <begin position="128"/>
        <end position="140"/>
    </location>
</feature>
<feature type="repeat" description="TPR" evidence="3">
    <location>
        <begin position="781"/>
        <end position="814"/>
    </location>
</feature>
<protein>
    <submittedName>
        <fullName evidence="5">Tetratricopeptide repeat protein</fullName>
    </submittedName>
</protein>
<dbReference type="EMBL" id="JAAGLU010000008">
    <property type="protein sequence ID" value="NEC86449.1"/>
    <property type="molecule type" value="Genomic_DNA"/>
</dbReference>
<gene>
    <name evidence="5" type="ORF">G3I71_11610</name>
</gene>
<organism evidence="5">
    <name type="scientific">Streptomyces sp. SID12501</name>
    <dbReference type="NCBI Taxonomy" id="2706042"/>
    <lineage>
        <taxon>Bacteria</taxon>
        <taxon>Bacillati</taxon>
        <taxon>Actinomycetota</taxon>
        <taxon>Actinomycetes</taxon>
        <taxon>Kitasatosporales</taxon>
        <taxon>Streptomycetaceae</taxon>
        <taxon>Streptomyces</taxon>
    </lineage>
</organism>
<dbReference type="GO" id="GO:0009279">
    <property type="term" value="C:cell outer membrane"/>
    <property type="evidence" value="ECO:0007669"/>
    <property type="project" value="TreeGrafter"/>
</dbReference>
<dbReference type="Gene3D" id="1.25.40.10">
    <property type="entry name" value="Tetratricopeptide repeat domain"/>
    <property type="match status" value="4"/>
</dbReference>
<dbReference type="PROSITE" id="PS50005">
    <property type="entry name" value="TPR"/>
    <property type="match status" value="7"/>
</dbReference>
<name>A0A6B3BQ24_9ACTN</name>
<reference evidence="5" key="1">
    <citation type="submission" date="2020-01" db="EMBL/GenBank/DDBJ databases">
        <title>Insect and environment-associated Actinomycetes.</title>
        <authorList>
            <person name="Currrie C."/>
            <person name="Chevrette M."/>
            <person name="Carlson C."/>
            <person name="Stubbendieck R."/>
            <person name="Wendt-Pienkowski E."/>
        </authorList>
    </citation>
    <scope>NUCLEOTIDE SEQUENCE</scope>
    <source>
        <strain evidence="5">SID12501</strain>
    </source>
</reference>
<dbReference type="InterPro" id="IPR013105">
    <property type="entry name" value="TPR_2"/>
</dbReference>
<proteinExistence type="predicted"/>
<feature type="region of interest" description="Disordered" evidence="4">
    <location>
        <begin position="121"/>
        <end position="140"/>
    </location>
</feature>
<sequence>MPQAPRPSMRQLIQQRRRAGFVGRGAERAAFRANFDLPPDDERHRFRFHVHGNAGVGKTFLVRELEQQAKERGALTAYVDEGVGSVPEALTVMCRQFASQGRRFKELERLLAAHRERRHEAESAVASLESQPENSPVGSPSAGSLTVARIGLAGAGLIPVVGPFAGALDADRIAQGADRVRAGIAARLRNQDDVQLVLAPERVLTPVLLTELDDICAAVPWIVLFLDTYERTGPFLDGWLHDIMTTDRYGDLSFPANLVLVTAGQRPFDTGRWGGFADFVTEVPLGPFTEAEARGLLADKGVTDEPVVEEVLRLTGGLPVLVSTLAEARPTDPDDIGDPSATAVGRFLKWETDPARQAAALACALPRRLDADIFRAALPASASGQARDDAELDLLFGWLRALPFVSDRGDRIQYHDVVRAPMLRLQRHRSPRRWAEQHTGLADTFAGWRAEVEVPLPADELWATEEWRELRLAESYHLLCASPRTALPVVLRDVVHACDQGEVVARRWARVLVEAGDDNEAPAVRSWGRDLLDALADADADDGGHGEGRGGQRKEGGVLGALALLLGRAGLDARGQAVARMLRGRELRMSGEYGKALGEYEQAVALDPGLERAYYGRGVVHAEQRDYAAAIADLDRADELAPDTARVLFVRGDYHRILGHHEEAVRDLDRAIALGPDLAGAWASRGVTRHGTGDTEHALADLDRALELDPEHVWALVRRARVHRSRGERAGQLADLDRAVALGPELAWVACERGDALRAADRDADALDDYDRALELDPAYSSAYASRGVSHSRLGCHDKALADLDKALELYPAYAWALVQRSVVHRRADGYEASYEDAHRAVELEPESAWALWNRGEALRCLGRFEEARADLDRALALAPDSVWAIGCRGAVLHELRLYGDALADLDRTVALDPDGAWHLMRRIMTLLAVGRPEDARTDLHRYLVIGDDRAWAHHTLAQIHLLDGRAEDASTALAEAARHGLTEPAGLEELARAQRKAGEWRAARETADRMRGLHGPGGVFCLALAVAGERGRDGARPVWREADRLASGWDLAEGAPGFLHAVIAAGRGDWAGLDEHLADLLTGTREWVDVAWLADLLSELAGAPGGPPEERERIAVRLDRVREAREAISRRYAE</sequence>
<evidence type="ECO:0000256" key="4">
    <source>
        <dbReference type="SAM" id="MobiDB-lite"/>
    </source>
</evidence>
<evidence type="ECO:0000313" key="5">
    <source>
        <dbReference type="EMBL" id="NEC86449.1"/>
    </source>
</evidence>
<keyword evidence="1" id="KW-0677">Repeat</keyword>
<feature type="repeat" description="TPR" evidence="3">
    <location>
        <begin position="679"/>
        <end position="712"/>
    </location>
</feature>
<evidence type="ECO:0000256" key="3">
    <source>
        <dbReference type="PROSITE-ProRule" id="PRU00339"/>
    </source>
</evidence>
<dbReference type="InterPro" id="IPR019734">
    <property type="entry name" value="TPR_rpt"/>
</dbReference>